<keyword evidence="5 7" id="KW-0175">Coiled coil</keyword>
<dbReference type="GO" id="GO:0007059">
    <property type="term" value="P:chromosome segregation"/>
    <property type="evidence" value="ECO:0007669"/>
    <property type="project" value="UniProtKB-UniRule"/>
</dbReference>
<name>A0A1M4UT86_9BACL</name>
<evidence type="ECO:0000256" key="2">
    <source>
        <dbReference type="ARBA" id="ARBA00022490"/>
    </source>
</evidence>
<dbReference type="InterPro" id="IPR011890">
    <property type="entry name" value="SMC_prok"/>
</dbReference>
<evidence type="ECO:0000256" key="6">
    <source>
        <dbReference type="ARBA" id="ARBA00023125"/>
    </source>
</evidence>
<evidence type="ECO:0000256" key="1">
    <source>
        <dbReference type="ARBA" id="ARBA00004496"/>
    </source>
</evidence>
<dbReference type="AlphaFoldDB" id="A0A1M4UT86"/>
<dbReference type="PIRSF" id="PIRSF005719">
    <property type="entry name" value="SMC"/>
    <property type="match status" value="1"/>
</dbReference>
<dbReference type="RefSeq" id="WP_073152940.1">
    <property type="nucleotide sequence ID" value="NZ_FQVL01000002.1"/>
</dbReference>
<dbReference type="GO" id="GO:0005524">
    <property type="term" value="F:ATP binding"/>
    <property type="evidence" value="ECO:0007669"/>
    <property type="project" value="UniProtKB-UniRule"/>
</dbReference>
<evidence type="ECO:0000256" key="5">
    <source>
        <dbReference type="ARBA" id="ARBA00023054"/>
    </source>
</evidence>
<dbReference type="GO" id="GO:0030261">
    <property type="term" value="P:chromosome condensation"/>
    <property type="evidence" value="ECO:0007669"/>
    <property type="project" value="InterPro"/>
</dbReference>
<dbReference type="SMART" id="SM00968">
    <property type="entry name" value="SMC_hinge"/>
    <property type="match status" value="1"/>
</dbReference>
<dbReference type="Pfam" id="PF02463">
    <property type="entry name" value="SMC_N"/>
    <property type="match status" value="1"/>
</dbReference>
<dbReference type="NCBIfam" id="TIGR02168">
    <property type="entry name" value="SMC_prok_B"/>
    <property type="match status" value="1"/>
</dbReference>
<keyword evidence="10" id="KW-1185">Reference proteome</keyword>
<dbReference type="GO" id="GO:0006260">
    <property type="term" value="P:DNA replication"/>
    <property type="evidence" value="ECO:0007669"/>
    <property type="project" value="UniProtKB-UniRule"/>
</dbReference>
<dbReference type="GO" id="GO:0005737">
    <property type="term" value="C:cytoplasm"/>
    <property type="evidence" value="ECO:0007669"/>
    <property type="project" value="UniProtKB-SubCell"/>
</dbReference>
<dbReference type="InterPro" id="IPR024704">
    <property type="entry name" value="SMC"/>
</dbReference>
<dbReference type="Gene3D" id="1.20.1060.20">
    <property type="match status" value="1"/>
</dbReference>
<dbReference type="GO" id="GO:0003677">
    <property type="term" value="F:DNA binding"/>
    <property type="evidence" value="ECO:0007669"/>
    <property type="project" value="UniProtKB-UniRule"/>
</dbReference>
<comment type="function">
    <text evidence="7">Required for chromosome condensation and partitioning.</text>
</comment>
<dbReference type="InterPro" id="IPR010935">
    <property type="entry name" value="SMC_hinge"/>
</dbReference>
<keyword evidence="2 7" id="KW-0963">Cytoplasm</keyword>
<dbReference type="Proteomes" id="UP000184476">
    <property type="component" value="Unassembled WGS sequence"/>
</dbReference>
<comment type="subunit">
    <text evidence="7">Homodimer.</text>
</comment>
<evidence type="ECO:0000256" key="3">
    <source>
        <dbReference type="ARBA" id="ARBA00022741"/>
    </source>
</evidence>
<dbReference type="SUPFAM" id="SSF75553">
    <property type="entry name" value="Smc hinge domain"/>
    <property type="match status" value="1"/>
</dbReference>
<dbReference type="FunFam" id="3.40.50.300:FF:000984">
    <property type="entry name" value="Chromosome partition protein Smc"/>
    <property type="match status" value="1"/>
</dbReference>
<organism evidence="9 10">
    <name type="scientific">Seinonella peptonophila</name>
    <dbReference type="NCBI Taxonomy" id="112248"/>
    <lineage>
        <taxon>Bacteria</taxon>
        <taxon>Bacillati</taxon>
        <taxon>Bacillota</taxon>
        <taxon>Bacilli</taxon>
        <taxon>Bacillales</taxon>
        <taxon>Thermoactinomycetaceae</taxon>
        <taxon>Seinonella</taxon>
    </lineage>
</organism>
<reference evidence="9 10" key="1">
    <citation type="submission" date="2016-11" db="EMBL/GenBank/DDBJ databases">
        <authorList>
            <person name="Jaros S."/>
            <person name="Januszkiewicz K."/>
            <person name="Wedrychowicz H."/>
        </authorList>
    </citation>
    <scope>NUCLEOTIDE SEQUENCE [LARGE SCALE GENOMIC DNA]</scope>
    <source>
        <strain evidence="9 10">DSM 44666</strain>
    </source>
</reference>
<sequence>MYLKRLEMSGFKSFANRTEFKFVPGITAIVGPNGSGKSNVTDGIRWVLGEQSARSLRGAKMEDVIFAGSSDRKPVGFCEVSITFDNSEQRLAYDYPEITVTRRVYRSGESEYLLNKQPCRLKDINELFMDTGIGKEAYSVISQGKIDDILSTKSEDRRAIFEEAAGIVKYKTRKKDAQKKLEMTEQNLTRIHDLIHELEQQIEPLTEQAKVAEQYKDWKSELKNHEIGLYIYKIQQLRQDWEKSKSEVAALSDRQMSSAAELAQKEALLAELKEKLHQTEQAWENQQADLLAASEAMERAEASQRVFAERVISQKQTKEHVSVQLKQLNDDLDEIAQEREQLRSQLVTKQTEYTQAQQKLQEITEKLEKQTEATDEVDDQLRHDIQTLENRQSVLENELHHLFAQKKMDEGLKAKQDQELERWREKKYVLQVKKDELEQQLTTLEEERKRLRELEQKLRDQLQEHLTEEQQLRQEGDLLQKKLTQLQSRYESLKEIQESREGFFYGVKEILRARDQGESSLSLVYGAVAELIEVEPRFEQAIEIALGAGLQHIIVANEDTGRAGIQYLKRNRLGRATFLPLDVIQARTIPRAEFEKASTHPAWVGIAADLVRYDPSVQAAIYNLLGNIIIAENLTGAQQLASRLRYRYRIVTLEGDVVNPGGSMAGGSQQKSKSNILSRSRQLVELESELQQGKKRMSAWKERLQSKEQFVLQIRQQMNDNQLEKEKQNEQHREFLAKQREYQLEQNHITERLQQLIHQQQQSVAQQINYENKRSELEKEYAANEEALQERSQQLSKIEQQQSEIASAKEEFQVELVDAKVYVAELRQELEHHQQGIERLERNWQRTLEQRRASESQLQETEQITLELSEQRDQIDQEFQAAQQKKQQVSDRVQEIRQSREAQLKEREEQEYVVRQLERQLKKEQDLSHQQEVRMNRLDVELNHCLQKLAEEYELSYERAAREYPIPEEPNKVERLVRSLKQRIAALGEVNLGAIEEYSRLQERFDFLQTQEKDLLEAKQRLYDMITQIEQEMGVRFSEAFTSIRAEFQEVFVQMFGGGQADLRLTEPEKLLETGIEIVAQPPGKRLQNLSLLSGGERALAAIALLFAVLRIKPVPFCVLDEVDAALDEVNLSRFTRYMQEFSHHTQFIIITHRKRTMEGADVLYGITMQESGVSSLVSVQMEALVASEKQAAVTRETQA</sequence>
<comment type="similarity">
    <text evidence="7">Belongs to the SMC family.</text>
</comment>
<evidence type="ECO:0000259" key="8">
    <source>
        <dbReference type="SMART" id="SM00968"/>
    </source>
</evidence>
<comment type="domain">
    <text evidence="7">Contains large globular domains required for ATP hydrolysis at each terminus and a third globular domain forming a flexible hinge near the middle of the molecule. These domains are separated by coiled-coil structures.</text>
</comment>
<feature type="binding site" evidence="7">
    <location>
        <begin position="32"/>
        <end position="39"/>
    </location>
    <ligand>
        <name>ATP</name>
        <dbReference type="ChEBI" id="CHEBI:30616"/>
    </ligand>
</feature>
<dbReference type="OrthoDB" id="9808768at2"/>
<dbReference type="InterPro" id="IPR003395">
    <property type="entry name" value="RecF/RecN/SMC_N"/>
</dbReference>
<feature type="coiled-coil region" evidence="7">
    <location>
        <begin position="767"/>
        <end position="963"/>
    </location>
</feature>
<protein>
    <recommendedName>
        <fullName evidence="7">Chromosome partition protein Smc</fullName>
    </recommendedName>
</protein>
<comment type="subcellular location">
    <subcellularLocation>
        <location evidence="1 7">Cytoplasm</location>
    </subcellularLocation>
</comment>
<evidence type="ECO:0000313" key="10">
    <source>
        <dbReference type="Proteomes" id="UP000184476"/>
    </source>
</evidence>
<evidence type="ECO:0000313" key="9">
    <source>
        <dbReference type="EMBL" id="SHE59894.1"/>
    </source>
</evidence>
<dbReference type="GO" id="GO:0016887">
    <property type="term" value="F:ATP hydrolysis activity"/>
    <property type="evidence" value="ECO:0007669"/>
    <property type="project" value="InterPro"/>
</dbReference>
<dbReference type="InterPro" id="IPR036277">
    <property type="entry name" value="SMC_hinge_sf"/>
</dbReference>
<keyword evidence="3 7" id="KW-0547">Nucleotide-binding</keyword>
<dbReference type="Gene3D" id="3.40.50.300">
    <property type="entry name" value="P-loop containing nucleotide triphosphate hydrolases"/>
    <property type="match status" value="2"/>
</dbReference>
<feature type="domain" description="SMC hinge" evidence="8">
    <location>
        <begin position="522"/>
        <end position="641"/>
    </location>
</feature>
<dbReference type="SUPFAM" id="SSF52540">
    <property type="entry name" value="P-loop containing nucleoside triphosphate hydrolases"/>
    <property type="match status" value="2"/>
</dbReference>
<dbReference type="PANTHER" id="PTHR43977">
    <property type="entry name" value="STRUCTURAL MAINTENANCE OF CHROMOSOMES PROTEIN 3"/>
    <property type="match status" value="1"/>
</dbReference>
<accession>A0A1M4UT86</accession>
<feature type="coiled-coil region" evidence="7">
    <location>
        <begin position="167"/>
        <end position="289"/>
    </location>
</feature>
<dbReference type="InterPro" id="IPR027417">
    <property type="entry name" value="P-loop_NTPase"/>
</dbReference>
<dbReference type="EMBL" id="FQVL01000002">
    <property type="protein sequence ID" value="SHE59894.1"/>
    <property type="molecule type" value="Genomic_DNA"/>
</dbReference>
<gene>
    <name evidence="7" type="primary">smc</name>
    <name evidence="9" type="ORF">SAMN05444392_10215</name>
</gene>
<proteinExistence type="inferred from homology"/>
<dbReference type="HAMAP" id="MF_01894">
    <property type="entry name" value="Smc_prok"/>
    <property type="match status" value="1"/>
</dbReference>
<keyword evidence="6 7" id="KW-0238">DNA-binding</keyword>
<dbReference type="STRING" id="112248.SAMN05444392_10215"/>
<dbReference type="GO" id="GO:0007062">
    <property type="term" value="P:sister chromatid cohesion"/>
    <property type="evidence" value="ECO:0007669"/>
    <property type="project" value="InterPro"/>
</dbReference>
<evidence type="ECO:0000256" key="4">
    <source>
        <dbReference type="ARBA" id="ARBA00022840"/>
    </source>
</evidence>
<dbReference type="GO" id="GO:0005694">
    <property type="term" value="C:chromosome"/>
    <property type="evidence" value="ECO:0007669"/>
    <property type="project" value="InterPro"/>
</dbReference>
<dbReference type="Pfam" id="PF06470">
    <property type="entry name" value="SMC_hinge"/>
    <property type="match status" value="1"/>
</dbReference>
<evidence type="ECO:0000256" key="7">
    <source>
        <dbReference type="HAMAP-Rule" id="MF_01894"/>
    </source>
</evidence>
<dbReference type="Gene3D" id="3.30.70.1620">
    <property type="match status" value="1"/>
</dbReference>
<feature type="coiled-coil region" evidence="7">
    <location>
        <begin position="318"/>
        <end position="496"/>
    </location>
</feature>
<feature type="coiled-coil region" evidence="7">
    <location>
        <begin position="683"/>
        <end position="731"/>
    </location>
</feature>
<keyword evidence="4 7" id="KW-0067">ATP-binding</keyword>
<dbReference type="CDD" id="cd03278">
    <property type="entry name" value="ABC_SMC_barmotin"/>
    <property type="match status" value="1"/>
</dbReference>
<dbReference type="FunFam" id="3.40.50.300:FF:000901">
    <property type="entry name" value="Chromosome partition protein Smc"/>
    <property type="match status" value="1"/>
</dbReference>